<reference evidence="4 5" key="1">
    <citation type="submission" date="2013-05" db="EMBL/GenBank/DDBJ databases">
        <title>Draft genome of the parasitic nematode Anyclostoma ceylanicum.</title>
        <authorList>
            <person name="Mitreva M."/>
        </authorList>
    </citation>
    <scope>NUCLEOTIDE SEQUENCE [LARGE SCALE GENOMIC DNA]</scope>
</reference>
<evidence type="ECO:0000256" key="2">
    <source>
        <dbReference type="ARBA" id="ARBA00022737"/>
    </source>
</evidence>
<keyword evidence="2" id="KW-0677">Repeat</keyword>
<dbReference type="AlphaFoldDB" id="A0A0D6LT68"/>
<dbReference type="GO" id="GO:0030036">
    <property type="term" value="P:actin cytoskeleton organization"/>
    <property type="evidence" value="ECO:0007669"/>
    <property type="project" value="InterPro"/>
</dbReference>
<dbReference type="InterPro" id="IPR014756">
    <property type="entry name" value="Ig_E-set"/>
</dbReference>
<proteinExistence type="inferred from homology"/>
<evidence type="ECO:0000313" key="5">
    <source>
        <dbReference type="Proteomes" id="UP000054495"/>
    </source>
</evidence>
<dbReference type="GO" id="GO:0051015">
    <property type="term" value="F:actin filament binding"/>
    <property type="evidence" value="ECO:0007669"/>
    <property type="project" value="InterPro"/>
</dbReference>
<dbReference type="InterPro" id="IPR044801">
    <property type="entry name" value="Filamin"/>
</dbReference>
<evidence type="ECO:0000256" key="3">
    <source>
        <dbReference type="PROSITE-ProRule" id="PRU00087"/>
    </source>
</evidence>
<protein>
    <submittedName>
        <fullName evidence="4">Filamin/ABP280 repeat protein</fullName>
    </submittedName>
</protein>
<dbReference type="Pfam" id="PF00630">
    <property type="entry name" value="Filamin"/>
    <property type="match status" value="2"/>
</dbReference>
<sequence length="349" mass="37308">MSLRPPDIGLVSFSGLTEPCSVGSIVEVVESCKAGVMLVSVKSQINAHGDCAAGSVQVDAVSPSGRAQQCVVTKRANSYTASFTPQQVVPEPYFSRFTTISAAGFVDILEVFDAGLVQVYGLDVGLVGQELRFNVNASEAGRGNLESVMDIQERLGGFLDRVSVLRHGRHIPSTVEEESTPQVYRVNFVPDGAGQYKIHVLFNRMEVKGSPFILDIADASAVSVFGEQLRGASVGRPASFMIHAAAAGPNDITVEITGMMIFWNYAAPSGKRRHGVVTALDDVSYKVEWIPQEAGEHSVDVRIFDQSVQDSPFACNVGAPEKVAGAAVGFSCSQSNFYLQYAGIIVHLS</sequence>
<evidence type="ECO:0000256" key="1">
    <source>
        <dbReference type="ARBA" id="ARBA00009238"/>
    </source>
</evidence>
<name>A0A0D6LT68_9BILA</name>
<dbReference type="PANTHER" id="PTHR38537">
    <property type="entry name" value="JITTERBUG, ISOFORM N"/>
    <property type="match status" value="1"/>
</dbReference>
<dbReference type="SUPFAM" id="SSF81296">
    <property type="entry name" value="E set domains"/>
    <property type="match status" value="2"/>
</dbReference>
<accession>A0A0D6LT68</accession>
<feature type="repeat" description="Filamin" evidence="3">
    <location>
        <begin position="121"/>
        <end position="216"/>
    </location>
</feature>
<keyword evidence="5" id="KW-1185">Reference proteome</keyword>
<dbReference type="PROSITE" id="PS50194">
    <property type="entry name" value="FILAMIN_REPEAT"/>
    <property type="match status" value="2"/>
</dbReference>
<dbReference type="SMART" id="SM00557">
    <property type="entry name" value="IG_FLMN"/>
    <property type="match status" value="2"/>
</dbReference>
<feature type="repeat" description="Filamin" evidence="3">
    <location>
        <begin position="214"/>
        <end position="317"/>
    </location>
</feature>
<dbReference type="InterPro" id="IPR001298">
    <property type="entry name" value="Filamin/ABP280_rpt"/>
</dbReference>
<gene>
    <name evidence="4" type="ORF">ANCCEY_06542</name>
</gene>
<dbReference type="EMBL" id="KE124945">
    <property type="protein sequence ID" value="EPB74368.1"/>
    <property type="molecule type" value="Genomic_DNA"/>
</dbReference>
<dbReference type="InterPro" id="IPR017868">
    <property type="entry name" value="Filamin/ABP280_repeat-like"/>
</dbReference>
<dbReference type="Gene3D" id="2.60.40.10">
    <property type="entry name" value="Immunoglobulins"/>
    <property type="match status" value="2"/>
</dbReference>
<dbReference type="InterPro" id="IPR013783">
    <property type="entry name" value="Ig-like_fold"/>
</dbReference>
<evidence type="ECO:0000313" key="4">
    <source>
        <dbReference type="EMBL" id="EPB74368.1"/>
    </source>
</evidence>
<dbReference type="Proteomes" id="UP000054495">
    <property type="component" value="Unassembled WGS sequence"/>
</dbReference>
<organism evidence="4 5">
    <name type="scientific">Ancylostoma ceylanicum</name>
    <dbReference type="NCBI Taxonomy" id="53326"/>
    <lineage>
        <taxon>Eukaryota</taxon>
        <taxon>Metazoa</taxon>
        <taxon>Ecdysozoa</taxon>
        <taxon>Nematoda</taxon>
        <taxon>Chromadorea</taxon>
        <taxon>Rhabditida</taxon>
        <taxon>Rhabditina</taxon>
        <taxon>Rhabditomorpha</taxon>
        <taxon>Strongyloidea</taxon>
        <taxon>Ancylostomatidae</taxon>
        <taxon>Ancylostomatinae</taxon>
        <taxon>Ancylostoma</taxon>
    </lineage>
</organism>
<comment type="similarity">
    <text evidence="1">Belongs to the filamin family.</text>
</comment>
<dbReference type="PANTHER" id="PTHR38537:SF8">
    <property type="entry name" value="FILAMIN-A"/>
    <property type="match status" value="1"/>
</dbReference>